<dbReference type="Proteomes" id="UP000214975">
    <property type="component" value="Chromosome"/>
</dbReference>
<dbReference type="AlphaFoldDB" id="A0A223HYD9"/>
<protein>
    <submittedName>
        <fullName evidence="1">Uncharacterized protein</fullName>
    </submittedName>
</protein>
<name>A0A223HYD9_THETR</name>
<proteinExistence type="predicted"/>
<reference evidence="1 2" key="1">
    <citation type="submission" date="2016-08" db="EMBL/GenBank/DDBJ databases">
        <title>A novel genetic cassette of butanologenic Thermoanaerobacterium thermosaccharolyticum that directly convert cellulose to butanol.</title>
        <authorList>
            <person name="Li T."/>
            <person name="He J."/>
        </authorList>
    </citation>
    <scope>NUCLEOTIDE SEQUENCE [LARGE SCALE GENOMIC DNA]</scope>
    <source>
        <strain evidence="1 2">TG57</strain>
    </source>
</reference>
<evidence type="ECO:0000313" key="1">
    <source>
        <dbReference type="EMBL" id="AST57295.1"/>
    </source>
</evidence>
<organism evidence="1 2">
    <name type="scientific">Thermoanaerobacterium thermosaccharolyticum</name>
    <name type="common">Clostridium thermosaccharolyticum</name>
    <dbReference type="NCBI Taxonomy" id="1517"/>
    <lineage>
        <taxon>Bacteria</taxon>
        <taxon>Bacillati</taxon>
        <taxon>Bacillota</taxon>
        <taxon>Clostridia</taxon>
        <taxon>Thermoanaerobacterales</taxon>
        <taxon>Thermoanaerobacteraceae</taxon>
        <taxon>Thermoanaerobacterium</taxon>
    </lineage>
</organism>
<sequence>MPTFGERFKELRLFQFLIGRLKTRWQRLRNRHLLPISIPDR</sequence>
<accession>A0A223HYD9</accession>
<evidence type="ECO:0000313" key="2">
    <source>
        <dbReference type="Proteomes" id="UP000214975"/>
    </source>
</evidence>
<gene>
    <name evidence="1" type="ORF">Thert_01206</name>
</gene>
<dbReference type="EMBL" id="CP016893">
    <property type="protein sequence ID" value="AST57295.1"/>
    <property type="molecule type" value="Genomic_DNA"/>
</dbReference>